<keyword evidence="4" id="KW-1003">Cell membrane</keyword>
<dbReference type="GO" id="GO:0006865">
    <property type="term" value="P:amino acid transport"/>
    <property type="evidence" value="ECO:0007669"/>
    <property type="project" value="UniProtKB-KW"/>
</dbReference>
<keyword evidence="5 9" id="KW-0812">Transmembrane</keyword>
<organism evidence="11 12">
    <name type="scientific">Salinibacillus kushneri</name>
    <dbReference type="NCBI Taxonomy" id="237682"/>
    <lineage>
        <taxon>Bacteria</taxon>
        <taxon>Bacillati</taxon>
        <taxon>Bacillota</taxon>
        <taxon>Bacilli</taxon>
        <taxon>Bacillales</taxon>
        <taxon>Bacillaceae</taxon>
        <taxon>Salinibacillus</taxon>
    </lineage>
</organism>
<evidence type="ECO:0000256" key="6">
    <source>
        <dbReference type="ARBA" id="ARBA00022970"/>
    </source>
</evidence>
<feature type="domain" description="ABC transmembrane type-1" evidence="10">
    <location>
        <begin position="94"/>
        <end position="273"/>
    </location>
</feature>
<dbReference type="InterPro" id="IPR035906">
    <property type="entry name" value="MetI-like_sf"/>
</dbReference>
<dbReference type="SUPFAM" id="SSF161098">
    <property type="entry name" value="MetI-like"/>
    <property type="match status" value="1"/>
</dbReference>
<evidence type="ECO:0000256" key="8">
    <source>
        <dbReference type="ARBA" id="ARBA00023136"/>
    </source>
</evidence>
<dbReference type="PROSITE" id="PS50928">
    <property type="entry name" value="ABC_TM1"/>
    <property type="match status" value="1"/>
</dbReference>
<dbReference type="OrthoDB" id="9801163at2"/>
<evidence type="ECO:0000256" key="2">
    <source>
        <dbReference type="ARBA" id="ARBA00007069"/>
    </source>
</evidence>
<dbReference type="GO" id="GO:0005275">
    <property type="term" value="F:amine transmembrane transporter activity"/>
    <property type="evidence" value="ECO:0007669"/>
    <property type="project" value="TreeGrafter"/>
</dbReference>
<dbReference type="STRING" id="237682.SAMN05421676_102292"/>
<dbReference type="AlphaFoldDB" id="A0A1I0AXG2"/>
<dbReference type="PANTHER" id="PTHR47737:SF1">
    <property type="entry name" value="GLYCINE BETAINE_PROLINE BETAINE TRANSPORT SYSTEM PERMEASE PROTEIN PROW"/>
    <property type="match status" value="1"/>
</dbReference>
<dbReference type="GO" id="GO:0015226">
    <property type="term" value="F:carnitine transmembrane transporter activity"/>
    <property type="evidence" value="ECO:0007669"/>
    <property type="project" value="TreeGrafter"/>
</dbReference>
<comment type="subcellular location">
    <subcellularLocation>
        <location evidence="1 9">Cell membrane</location>
        <topology evidence="1 9">Multi-pass membrane protein</topology>
    </subcellularLocation>
</comment>
<dbReference type="GO" id="GO:0043190">
    <property type="term" value="C:ATP-binding cassette (ABC) transporter complex"/>
    <property type="evidence" value="ECO:0007669"/>
    <property type="project" value="TreeGrafter"/>
</dbReference>
<keyword evidence="6" id="KW-0029">Amino-acid transport</keyword>
<feature type="transmembrane region" description="Helical" evidence="9">
    <location>
        <begin position="221"/>
        <end position="240"/>
    </location>
</feature>
<evidence type="ECO:0000256" key="3">
    <source>
        <dbReference type="ARBA" id="ARBA00022448"/>
    </source>
</evidence>
<evidence type="ECO:0000256" key="5">
    <source>
        <dbReference type="ARBA" id="ARBA00022692"/>
    </source>
</evidence>
<evidence type="ECO:0000256" key="7">
    <source>
        <dbReference type="ARBA" id="ARBA00022989"/>
    </source>
</evidence>
<sequence length="282" mass="30786">MLDNIPTLPVAEIVDTITDWIEETFSFIFDPIKDDFGPFLDDLSGDYLAAIPPWIVILIVAVLAFFVSGKKFGLAIFSIIGLWFIQNQGQWEQLMYTFVLVIAASIIAIIIGVPIGILMSKSKTLQSILTPILDFMQTMPAFVYLIPTVAFFSIGMPPGVFAALIFATPPTIRLTNLGIRQVPNELIEASEAFGSTPMQKLIKVELPMAKKTIMAGINQTVMLTLSMVVIASMIGAPGLGREVMRALQRADVGSGFVAGIGIVILAIIIDRFTQYLNKQKGE</sequence>
<evidence type="ECO:0000259" key="10">
    <source>
        <dbReference type="PROSITE" id="PS50928"/>
    </source>
</evidence>
<comment type="similarity">
    <text evidence="2">Belongs to the binding-protein-dependent transport system permease family. CysTW subfamily.</text>
</comment>
<dbReference type="InterPro" id="IPR000515">
    <property type="entry name" value="MetI-like"/>
</dbReference>
<evidence type="ECO:0000256" key="9">
    <source>
        <dbReference type="RuleBase" id="RU363032"/>
    </source>
</evidence>
<dbReference type="Gene3D" id="1.10.3720.10">
    <property type="entry name" value="MetI-like"/>
    <property type="match status" value="1"/>
</dbReference>
<reference evidence="12" key="1">
    <citation type="submission" date="2016-10" db="EMBL/GenBank/DDBJ databases">
        <authorList>
            <person name="Varghese N."/>
            <person name="Submissions S."/>
        </authorList>
    </citation>
    <scope>NUCLEOTIDE SEQUENCE [LARGE SCALE GENOMIC DNA]</scope>
    <source>
        <strain evidence="12">CGMCC 1.3566</strain>
    </source>
</reference>
<feature type="transmembrane region" description="Helical" evidence="9">
    <location>
        <begin position="47"/>
        <end position="67"/>
    </location>
</feature>
<name>A0A1I0AXG2_9BACI</name>
<dbReference type="CDD" id="cd06261">
    <property type="entry name" value="TM_PBP2"/>
    <property type="match status" value="1"/>
</dbReference>
<keyword evidence="7 9" id="KW-1133">Transmembrane helix</keyword>
<evidence type="ECO:0000256" key="1">
    <source>
        <dbReference type="ARBA" id="ARBA00004651"/>
    </source>
</evidence>
<protein>
    <submittedName>
        <fullName evidence="11">Glycine betaine/proline transport system permease protein/glycine betaine/proline transport system substrate-binding protein</fullName>
    </submittedName>
</protein>
<proteinExistence type="inferred from homology"/>
<evidence type="ECO:0000256" key="4">
    <source>
        <dbReference type="ARBA" id="ARBA00022475"/>
    </source>
</evidence>
<feature type="transmembrane region" description="Helical" evidence="9">
    <location>
        <begin position="252"/>
        <end position="269"/>
    </location>
</feature>
<gene>
    <name evidence="11" type="ORF">SAMN05421676_102292</name>
</gene>
<dbReference type="PANTHER" id="PTHR47737">
    <property type="entry name" value="GLYCINE BETAINE/PROLINE BETAINE TRANSPORT SYSTEM PERMEASE PROTEIN PROW"/>
    <property type="match status" value="1"/>
</dbReference>
<evidence type="ECO:0000313" key="12">
    <source>
        <dbReference type="Proteomes" id="UP000199095"/>
    </source>
</evidence>
<dbReference type="FunFam" id="1.10.3720.10:FF:000001">
    <property type="entry name" value="Glycine betaine ABC transporter, permease"/>
    <property type="match status" value="1"/>
</dbReference>
<dbReference type="EMBL" id="FOHJ01000002">
    <property type="protein sequence ID" value="SES99183.1"/>
    <property type="molecule type" value="Genomic_DNA"/>
</dbReference>
<dbReference type="Proteomes" id="UP000199095">
    <property type="component" value="Unassembled WGS sequence"/>
</dbReference>
<keyword evidence="3 9" id="KW-0813">Transport</keyword>
<dbReference type="GO" id="GO:0015871">
    <property type="term" value="P:choline transport"/>
    <property type="evidence" value="ECO:0007669"/>
    <property type="project" value="TreeGrafter"/>
</dbReference>
<feature type="transmembrane region" description="Helical" evidence="9">
    <location>
        <begin position="95"/>
        <end position="120"/>
    </location>
</feature>
<evidence type="ECO:0000313" key="11">
    <source>
        <dbReference type="EMBL" id="SES99183.1"/>
    </source>
</evidence>
<dbReference type="Pfam" id="PF00528">
    <property type="entry name" value="BPD_transp_1"/>
    <property type="match status" value="1"/>
</dbReference>
<accession>A0A1I0AXG2</accession>
<feature type="transmembrane region" description="Helical" evidence="9">
    <location>
        <begin position="141"/>
        <end position="167"/>
    </location>
</feature>
<keyword evidence="8 9" id="KW-0472">Membrane</keyword>
<dbReference type="GO" id="GO:0031460">
    <property type="term" value="P:glycine betaine transport"/>
    <property type="evidence" value="ECO:0007669"/>
    <property type="project" value="TreeGrafter"/>
</dbReference>
<dbReference type="RefSeq" id="WP_093132145.1">
    <property type="nucleotide sequence ID" value="NZ_FOHJ01000002.1"/>
</dbReference>
<keyword evidence="12" id="KW-1185">Reference proteome</keyword>